<organism evidence="1">
    <name type="scientific">Mycobacterium sp. MOTT-90</name>
    <dbReference type="NCBI Taxonomy" id="1069227"/>
    <lineage>
        <taxon>Bacteria</taxon>
        <taxon>Bacillati</taxon>
        <taxon>Actinomycetota</taxon>
        <taxon>Actinomycetes</taxon>
        <taxon>Mycobacteriales</taxon>
        <taxon>Mycobacteriaceae</taxon>
        <taxon>Mycobacterium</taxon>
    </lineage>
</organism>
<protein>
    <submittedName>
        <fullName evidence="1">Uncharacterized protein</fullName>
    </submittedName>
</protein>
<accession>A0A1L1VF77</accession>
<keyword evidence="1" id="KW-0614">Plasmid</keyword>
<reference evidence="1" key="1">
    <citation type="submission" date="2011-03" db="EMBL/GenBank/DDBJ databases">
        <authorList>
            <person name="Lee H."/>
        </authorList>
    </citation>
    <scope>NUCLEOTIDE SEQUENCE</scope>
    <source>
        <strain evidence="1">MOTT90</strain>
        <plasmid evidence="1">pM90</plasmid>
    </source>
</reference>
<geneLocation type="plasmid" evidence="1">
    <name>pM90</name>
</geneLocation>
<proteinExistence type="predicted"/>
<sequence length="133" mass="13667">MVSGSECRVKSVFDELTSDELAAATADAAAAGLEAARLTAAARLAKGPAVGVGRPAALVKLLMGRNEADPTWERLAPFEQRWALLVVRIVGAVMDPVSAVADARRRGASWAAVGAVLGVSAQAAHGRFASRMG</sequence>
<evidence type="ECO:0000313" key="1">
    <source>
        <dbReference type="EMBL" id="AFQ68244.1"/>
    </source>
</evidence>
<name>A0A1L1VF77_9MYCO</name>
<dbReference type="EMBL" id="JF699753">
    <property type="protein sequence ID" value="AFQ68244.1"/>
    <property type="molecule type" value="Genomic_DNA"/>
</dbReference>
<dbReference type="AlphaFoldDB" id="A0A1L1VF77"/>
<dbReference type="RefSeq" id="WP_041321632.1">
    <property type="nucleotide sequence ID" value="NZ_JF699753.1"/>
</dbReference>